<organism evidence="4 5">
    <name type="scientific">Paramormyrops kingsleyae</name>
    <dbReference type="NCBI Taxonomy" id="1676925"/>
    <lineage>
        <taxon>Eukaryota</taxon>
        <taxon>Metazoa</taxon>
        <taxon>Chordata</taxon>
        <taxon>Craniata</taxon>
        <taxon>Vertebrata</taxon>
        <taxon>Euteleostomi</taxon>
        <taxon>Actinopterygii</taxon>
        <taxon>Neopterygii</taxon>
        <taxon>Teleostei</taxon>
        <taxon>Osteoglossocephala</taxon>
        <taxon>Osteoglossomorpha</taxon>
        <taxon>Osteoglossiformes</taxon>
        <taxon>Mormyridae</taxon>
        <taxon>Paramormyrops</taxon>
    </lineage>
</organism>
<evidence type="ECO:0000256" key="1">
    <source>
        <dbReference type="ARBA" id="ARBA00022468"/>
    </source>
</evidence>
<feature type="region of interest" description="Disordered" evidence="2">
    <location>
        <begin position="532"/>
        <end position="570"/>
    </location>
</feature>
<dbReference type="PROSITE" id="PS50238">
    <property type="entry name" value="RHOGAP"/>
    <property type="match status" value="1"/>
</dbReference>
<keyword evidence="1" id="KW-0343">GTPase activation</keyword>
<dbReference type="Ensembl" id="ENSPKIT00000037761.1">
    <property type="protein sequence ID" value="ENSPKIP00000013341.1"/>
    <property type="gene ID" value="ENSPKIG00000000814.1"/>
</dbReference>
<dbReference type="PANTHER" id="PTHR12635:SF13">
    <property type="entry name" value="RHO GTPASE-ACTIVATING PROTEIN 6"/>
    <property type="match status" value="1"/>
</dbReference>
<dbReference type="GO" id="GO:0005096">
    <property type="term" value="F:GTPase activator activity"/>
    <property type="evidence" value="ECO:0007669"/>
    <property type="project" value="UniProtKB-KW"/>
</dbReference>
<dbReference type="STRING" id="1676925.ENSPKIP00000013341"/>
<evidence type="ECO:0000256" key="2">
    <source>
        <dbReference type="SAM" id="MobiDB-lite"/>
    </source>
</evidence>
<dbReference type="InterPro" id="IPR037863">
    <property type="entry name" value="RHOGAP6/36"/>
</dbReference>
<dbReference type="SUPFAM" id="SSF48350">
    <property type="entry name" value="GTPase activation domain, GAP"/>
    <property type="match status" value="1"/>
</dbReference>
<dbReference type="InterPro" id="IPR000198">
    <property type="entry name" value="RhoGAP_dom"/>
</dbReference>
<reference evidence="4" key="1">
    <citation type="submission" date="2025-08" db="UniProtKB">
        <authorList>
            <consortium name="Ensembl"/>
        </authorList>
    </citation>
    <scope>IDENTIFICATION</scope>
</reference>
<sequence>MWRCPGRQCSCRQQSKQGADMIKGVYDCHGGRTSPSCPCLLSVIADGERLPGVGSLLLSAGLSRSLSLSTAGKQLLRSVSKSISSKSTPPWAGMLTHGVKLRPVPIQSLSEVERARLQEVACAHLEERELDFKISIPRAVRKRTKYLRRRFDSFSKERKDREAAPKAFGIPLAQVIANDRAHKRRQDALKESQRDSLELEASVLHFQAEKQKQPGSDRAWCGPAPSRAVPLSAGTRSKPPSLPKQDNSCRTHRRGGLSVDSISDLVESQSRLLEALQLSHPYELDGKRAADHAQARLSLNPIYRQVPHLLELCCRHIETHGLHTVGIFRVGSSRKRVRQLREDFDRGADMVLDEEHSVHDVAALLKEFLRDMLDPLLPPELYPTFLHANTLKGVEQVLYLKLLLFLLPPANCDTLLRLLTLLHTVHEHAQDGTRPGTQQVPGNKMTAANLAVIFGPNLLQKERGSEKDPGPQVAGIEDSTAIISVTLQLIQNHKHLFMVPVAFQQEVLVRLIQTDPDIIVYLLRRKLSTTYPATDDDAGGGGVARDSSEPAGLSNGSLSPMDPTVTEFQGPHEDISLSSEVIFSVLRHSQIQKYAPDVRLGKSMTRIRQFHSHHNLLSLARPSCRSLSDDREEAGSAMAGTVCFSLGEDLGATQTPSPKDQPGIWAKDSRPAAATFWDLFTRKAPSSEAAL</sequence>
<protein>
    <submittedName>
        <fullName evidence="4">Rho GTPase activating protein 36</fullName>
    </submittedName>
</protein>
<dbReference type="InterPro" id="IPR008936">
    <property type="entry name" value="Rho_GTPase_activation_prot"/>
</dbReference>
<dbReference type="SMART" id="SM00324">
    <property type="entry name" value="RhoGAP"/>
    <property type="match status" value="1"/>
</dbReference>
<dbReference type="GeneTree" id="ENSGT00940000153904"/>
<accession>A0A3B3R6Q5</accession>
<reference evidence="4" key="2">
    <citation type="submission" date="2025-09" db="UniProtKB">
        <authorList>
            <consortium name="Ensembl"/>
        </authorList>
    </citation>
    <scope>IDENTIFICATION</scope>
</reference>
<dbReference type="Gene3D" id="1.10.555.10">
    <property type="entry name" value="Rho GTPase activation protein"/>
    <property type="match status" value="1"/>
</dbReference>
<proteinExistence type="predicted"/>
<evidence type="ECO:0000259" key="3">
    <source>
        <dbReference type="PROSITE" id="PS50238"/>
    </source>
</evidence>
<dbReference type="Pfam" id="PF00620">
    <property type="entry name" value="RhoGAP"/>
    <property type="match status" value="1"/>
</dbReference>
<dbReference type="GO" id="GO:0007165">
    <property type="term" value="P:signal transduction"/>
    <property type="evidence" value="ECO:0007669"/>
    <property type="project" value="InterPro"/>
</dbReference>
<dbReference type="PANTHER" id="PTHR12635">
    <property type="entry name" value="RHO-GTPASE-ACTIVATING PROTEIN 6 FAMILY MEMBER"/>
    <property type="match status" value="1"/>
</dbReference>
<feature type="region of interest" description="Disordered" evidence="2">
    <location>
        <begin position="209"/>
        <end position="254"/>
    </location>
</feature>
<evidence type="ECO:0000313" key="5">
    <source>
        <dbReference type="Proteomes" id="UP000261540"/>
    </source>
</evidence>
<dbReference type="Proteomes" id="UP000261540">
    <property type="component" value="Unplaced"/>
</dbReference>
<dbReference type="AlphaFoldDB" id="A0A3B3R6Q5"/>
<name>A0A3B3R6Q5_9TELE</name>
<keyword evidence="5" id="KW-1185">Reference proteome</keyword>
<evidence type="ECO:0000313" key="4">
    <source>
        <dbReference type="Ensembl" id="ENSPKIP00000013341.1"/>
    </source>
</evidence>
<feature type="domain" description="Rho-GAP" evidence="3">
    <location>
        <begin position="297"/>
        <end position="497"/>
    </location>
</feature>